<dbReference type="OrthoDB" id="3537879at2"/>
<protein>
    <submittedName>
        <fullName evidence="1">Uncharacterized protein</fullName>
    </submittedName>
</protein>
<keyword evidence="2" id="KW-1185">Reference proteome</keyword>
<dbReference type="EMBL" id="RBXR01000001">
    <property type="protein sequence ID" value="RKT67360.1"/>
    <property type="molecule type" value="Genomic_DNA"/>
</dbReference>
<reference evidence="1 2" key="1">
    <citation type="submission" date="2018-10" db="EMBL/GenBank/DDBJ databases">
        <title>Sequencing the genomes of 1000 actinobacteria strains.</title>
        <authorList>
            <person name="Klenk H.-P."/>
        </authorList>
    </citation>
    <scope>NUCLEOTIDE SEQUENCE [LARGE SCALE GENOMIC DNA]</scope>
    <source>
        <strain evidence="1 2">DSM 43911</strain>
    </source>
</reference>
<gene>
    <name evidence="1" type="ORF">DFJ66_0535</name>
</gene>
<comment type="caution">
    <text evidence="1">The sequence shown here is derived from an EMBL/GenBank/DDBJ whole genome shotgun (WGS) entry which is preliminary data.</text>
</comment>
<name>A0A495X0D0_9PSEU</name>
<organism evidence="1 2">
    <name type="scientific">Saccharothrix variisporea</name>
    <dbReference type="NCBI Taxonomy" id="543527"/>
    <lineage>
        <taxon>Bacteria</taxon>
        <taxon>Bacillati</taxon>
        <taxon>Actinomycetota</taxon>
        <taxon>Actinomycetes</taxon>
        <taxon>Pseudonocardiales</taxon>
        <taxon>Pseudonocardiaceae</taxon>
        <taxon>Saccharothrix</taxon>
    </lineage>
</organism>
<dbReference type="Proteomes" id="UP000272729">
    <property type="component" value="Unassembled WGS sequence"/>
</dbReference>
<dbReference type="AlphaFoldDB" id="A0A495X0D0"/>
<proteinExistence type="predicted"/>
<evidence type="ECO:0000313" key="1">
    <source>
        <dbReference type="EMBL" id="RKT67360.1"/>
    </source>
</evidence>
<dbReference type="RefSeq" id="WP_121217601.1">
    <property type="nucleotide sequence ID" value="NZ_JBIUBA010000009.1"/>
</dbReference>
<sequence length="144" mass="15941">MGVLTDYFHAPDDDTVFHALDRTDGMSPLIPPLEWDGVEAKSIDPDLVLARLVAAAHPTPGRHHNPLVWPATEDPEYDGSWVCRVDLAAVPDTDLPALATHWAGTDEWRGHATPDELLPIATDLVHLARRARDAGDHLYCWRTV</sequence>
<accession>A0A495X0D0</accession>
<evidence type="ECO:0000313" key="2">
    <source>
        <dbReference type="Proteomes" id="UP000272729"/>
    </source>
</evidence>